<proteinExistence type="predicted"/>
<name>A0ABU2BVL1_9ACTN</name>
<dbReference type="PROSITE" id="PS50110">
    <property type="entry name" value="RESPONSE_REGULATORY"/>
    <property type="match status" value="1"/>
</dbReference>
<feature type="domain" description="Response regulatory" evidence="3">
    <location>
        <begin position="11"/>
        <end position="130"/>
    </location>
</feature>
<evidence type="ECO:0000313" key="5">
    <source>
        <dbReference type="Proteomes" id="UP001183648"/>
    </source>
</evidence>
<feature type="modified residue" description="4-aspartylphosphate" evidence="2">
    <location>
        <position position="65"/>
    </location>
</feature>
<evidence type="ECO:0000313" key="4">
    <source>
        <dbReference type="EMBL" id="MDR7362672.1"/>
    </source>
</evidence>
<evidence type="ECO:0000256" key="1">
    <source>
        <dbReference type="ARBA" id="ARBA00022553"/>
    </source>
</evidence>
<evidence type="ECO:0000256" key="2">
    <source>
        <dbReference type="PROSITE-ProRule" id="PRU00169"/>
    </source>
</evidence>
<reference evidence="4 5" key="1">
    <citation type="submission" date="2023-07" db="EMBL/GenBank/DDBJ databases">
        <title>Sequencing the genomes of 1000 actinobacteria strains.</title>
        <authorList>
            <person name="Klenk H.-P."/>
        </authorList>
    </citation>
    <scope>NUCLEOTIDE SEQUENCE [LARGE SCALE GENOMIC DNA]</scope>
    <source>
        <strain evidence="4 5">DSM 19426</strain>
    </source>
</reference>
<dbReference type="SMART" id="SM00448">
    <property type="entry name" value="REC"/>
    <property type="match status" value="1"/>
</dbReference>
<keyword evidence="5" id="KW-1185">Reference proteome</keyword>
<accession>A0ABU2BVL1</accession>
<dbReference type="InterPro" id="IPR058245">
    <property type="entry name" value="NreC/VraR/RcsB-like_REC"/>
</dbReference>
<dbReference type="CDD" id="cd17535">
    <property type="entry name" value="REC_NarL-like"/>
    <property type="match status" value="1"/>
</dbReference>
<dbReference type="Gene3D" id="3.40.50.2300">
    <property type="match status" value="1"/>
</dbReference>
<dbReference type="Proteomes" id="UP001183648">
    <property type="component" value="Unassembled WGS sequence"/>
</dbReference>
<dbReference type="RefSeq" id="WP_310301976.1">
    <property type="nucleotide sequence ID" value="NZ_BAAAPS010000013.1"/>
</dbReference>
<dbReference type="InterPro" id="IPR050595">
    <property type="entry name" value="Bact_response_regulator"/>
</dbReference>
<dbReference type="InterPro" id="IPR001789">
    <property type="entry name" value="Sig_transdc_resp-reg_receiver"/>
</dbReference>
<gene>
    <name evidence="4" type="ORF">J2S63_002225</name>
</gene>
<keyword evidence="1 2" id="KW-0597">Phosphoprotein</keyword>
<protein>
    <submittedName>
        <fullName evidence="4">CheY-like chemotaxis protein</fullName>
    </submittedName>
</protein>
<dbReference type="PANTHER" id="PTHR44591">
    <property type="entry name" value="STRESS RESPONSE REGULATOR PROTEIN 1"/>
    <property type="match status" value="1"/>
</dbReference>
<dbReference type="Pfam" id="PF00072">
    <property type="entry name" value="Response_reg"/>
    <property type="match status" value="1"/>
</dbReference>
<dbReference type="EMBL" id="JAVDYG010000001">
    <property type="protein sequence ID" value="MDR7362672.1"/>
    <property type="molecule type" value="Genomic_DNA"/>
</dbReference>
<dbReference type="InterPro" id="IPR011006">
    <property type="entry name" value="CheY-like_superfamily"/>
</dbReference>
<dbReference type="SUPFAM" id="SSF52172">
    <property type="entry name" value="CheY-like"/>
    <property type="match status" value="1"/>
</dbReference>
<dbReference type="PANTHER" id="PTHR44591:SF3">
    <property type="entry name" value="RESPONSE REGULATORY DOMAIN-CONTAINING PROTEIN"/>
    <property type="match status" value="1"/>
</dbReference>
<evidence type="ECO:0000259" key="3">
    <source>
        <dbReference type="PROSITE" id="PS50110"/>
    </source>
</evidence>
<sequence>MTSAPAPERPTVLVADDEPDIRELARVLLEMDGFDVVGEAVDGEHAVEQYVELDPPPVPNVVLLDNRMPRLGGLDAAERILQHHPGQIVVLFSAHLDPAVTTRARELGVRACVSKVDTAKLPRILRDLLDG</sequence>
<organism evidence="4 5">
    <name type="scientific">Nocardioides marmoribigeumensis</name>
    <dbReference type="NCBI Taxonomy" id="433649"/>
    <lineage>
        <taxon>Bacteria</taxon>
        <taxon>Bacillati</taxon>
        <taxon>Actinomycetota</taxon>
        <taxon>Actinomycetes</taxon>
        <taxon>Propionibacteriales</taxon>
        <taxon>Nocardioidaceae</taxon>
        <taxon>Nocardioides</taxon>
    </lineage>
</organism>
<comment type="caution">
    <text evidence="4">The sequence shown here is derived from an EMBL/GenBank/DDBJ whole genome shotgun (WGS) entry which is preliminary data.</text>
</comment>